<sequence>MNITISLGWVGFGFVRGWLFGDREGAPITLLRCGLVAFVFVKSLRAAESYSDFLKANTTLEEYLAMKRPRVRQTIKRAEAKARKQAQANAAEQLEYWKQCHQEEFVRRTELQQRVYRLETTVKTLTEMKEAR</sequence>
<accession>A0ABX9FYD0</accession>
<dbReference type="EMBL" id="QNRM01000025">
    <property type="protein sequence ID" value="RBP10692.1"/>
    <property type="molecule type" value="Genomic_DNA"/>
</dbReference>
<protein>
    <recommendedName>
        <fullName evidence="3">Transmembrane protein</fullName>
    </recommendedName>
</protein>
<organism evidence="1 2">
    <name type="scientific">Achromobacter marplatensis</name>
    <dbReference type="NCBI Taxonomy" id="470868"/>
    <lineage>
        <taxon>Bacteria</taxon>
        <taxon>Pseudomonadati</taxon>
        <taxon>Pseudomonadota</taxon>
        <taxon>Betaproteobacteria</taxon>
        <taxon>Burkholderiales</taxon>
        <taxon>Alcaligenaceae</taxon>
        <taxon>Achromobacter</taxon>
    </lineage>
</organism>
<dbReference type="Proteomes" id="UP000252124">
    <property type="component" value="Unassembled WGS sequence"/>
</dbReference>
<reference evidence="1 2" key="1">
    <citation type="submission" date="2018-06" db="EMBL/GenBank/DDBJ databases">
        <title>Genomic Encyclopedia of Type Strains, Phase III (KMG-III): the genomes of soil and plant-associated and newly described type strains.</title>
        <authorList>
            <person name="Whitman W."/>
        </authorList>
    </citation>
    <scope>NUCLEOTIDE SEQUENCE [LARGE SCALE GENOMIC DNA]</scope>
    <source>
        <strain evidence="1 2">CECT 7342</strain>
    </source>
</reference>
<name>A0ABX9FYD0_9BURK</name>
<evidence type="ECO:0000313" key="2">
    <source>
        <dbReference type="Proteomes" id="UP000252124"/>
    </source>
</evidence>
<comment type="caution">
    <text evidence="1">The sequence shown here is derived from an EMBL/GenBank/DDBJ whole genome shotgun (WGS) entry which is preliminary data.</text>
</comment>
<proteinExistence type="predicted"/>
<dbReference type="GeneID" id="99734322"/>
<gene>
    <name evidence="1" type="ORF">DFP87_12555</name>
</gene>
<dbReference type="RefSeq" id="WP_088591519.1">
    <property type="nucleotide sequence ID" value="NZ_CADIJU010000031.1"/>
</dbReference>
<evidence type="ECO:0000313" key="1">
    <source>
        <dbReference type="EMBL" id="RBP10692.1"/>
    </source>
</evidence>
<keyword evidence="2" id="KW-1185">Reference proteome</keyword>
<evidence type="ECO:0008006" key="3">
    <source>
        <dbReference type="Google" id="ProtNLM"/>
    </source>
</evidence>